<evidence type="ECO:0000313" key="8">
    <source>
        <dbReference type="EMBL" id="SHH51966.1"/>
    </source>
</evidence>
<dbReference type="OrthoDB" id="5465282at2"/>
<keyword evidence="6 7" id="KW-0472">Membrane</keyword>
<accession>A0A1M5TMT1</accession>
<reference evidence="8 9" key="1">
    <citation type="submission" date="2016-11" db="EMBL/GenBank/DDBJ databases">
        <authorList>
            <person name="Jaros S."/>
            <person name="Januszkiewicz K."/>
            <person name="Wedrychowicz H."/>
        </authorList>
    </citation>
    <scope>NUCLEOTIDE SEQUENCE [LARGE SCALE GENOMIC DNA]</scope>
    <source>
        <strain evidence="8 9">DSM 8605</strain>
    </source>
</reference>
<feature type="transmembrane region" description="Helical" evidence="7">
    <location>
        <begin position="42"/>
        <end position="61"/>
    </location>
</feature>
<dbReference type="EMBL" id="FQXM01000006">
    <property type="protein sequence ID" value="SHH51966.1"/>
    <property type="molecule type" value="Genomic_DNA"/>
</dbReference>
<evidence type="ECO:0000256" key="4">
    <source>
        <dbReference type="ARBA" id="ARBA00022692"/>
    </source>
</evidence>
<dbReference type="Pfam" id="PF03773">
    <property type="entry name" value="ArsP_1"/>
    <property type="match status" value="1"/>
</dbReference>
<sequence length="160" mass="17265">MDIFTIVLWIITGVALVWSLKKDKKKTLNSMKMAKGMMKNMIGQIIGILFLIGLILTFIPPETISSVLGKSNLFFSTIISALVGSITLIPAFVAFPLVGSFVDVGASIMPAVAFLTTLTMVGVVTFPLEKQEFGLKFTATRNLVSFVFAIIIAVAMGVIM</sequence>
<evidence type="ECO:0000256" key="5">
    <source>
        <dbReference type="ARBA" id="ARBA00022989"/>
    </source>
</evidence>
<dbReference type="STRING" id="1121316.SAMN02745207_01390"/>
<comment type="subcellular location">
    <subcellularLocation>
        <location evidence="1">Cell membrane</location>
        <topology evidence="1">Multi-pass membrane protein</topology>
    </subcellularLocation>
</comment>
<evidence type="ECO:0000256" key="1">
    <source>
        <dbReference type="ARBA" id="ARBA00004651"/>
    </source>
</evidence>
<dbReference type="RefSeq" id="WP_073337706.1">
    <property type="nucleotide sequence ID" value="NZ_FQXM01000006.1"/>
</dbReference>
<evidence type="ECO:0000313" key="9">
    <source>
        <dbReference type="Proteomes" id="UP000184447"/>
    </source>
</evidence>
<keyword evidence="3" id="KW-1003">Cell membrane</keyword>
<protein>
    <submittedName>
        <fullName evidence="8">Predicted permease</fullName>
    </submittedName>
</protein>
<comment type="similarity">
    <text evidence="2">Belongs to the UPF0718 family.</text>
</comment>
<keyword evidence="9" id="KW-1185">Reference proteome</keyword>
<keyword evidence="5 7" id="KW-1133">Transmembrane helix</keyword>
<feature type="transmembrane region" description="Helical" evidence="7">
    <location>
        <begin position="73"/>
        <end position="95"/>
    </location>
</feature>
<evidence type="ECO:0000256" key="3">
    <source>
        <dbReference type="ARBA" id="ARBA00022475"/>
    </source>
</evidence>
<dbReference type="InterPro" id="IPR005524">
    <property type="entry name" value="DUF318"/>
</dbReference>
<organism evidence="8 9">
    <name type="scientific">Clostridium grantii DSM 8605</name>
    <dbReference type="NCBI Taxonomy" id="1121316"/>
    <lineage>
        <taxon>Bacteria</taxon>
        <taxon>Bacillati</taxon>
        <taxon>Bacillota</taxon>
        <taxon>Clostridia</taxon>
        <taxon>Eubacteriales</taxon>
        <taxon>Clostridiaceae</taxon>
        <taxon>Clostridium</taxon>
    </lineage>
</organism>
<dbReference type="Proteomes" id="UP000184447">
    <property type="component" value="Unassembled WGS sequence"/>
</dbReference>
<gene>
    <name evidence="8" type="ORF">SAMN02745207_01390</name>
</gene>
<evidence type="ECO:0000256" key="6">
    <source>
        <dbReference type="ARBA" id="ARBA00023136"/>
    </source>
</evidence>
<name>A0A1M5TMT1_9CLOT</name>
<feature type="transmembrane region" description="Helical" evidence="7">
    <location>
        <begin position="107"/>
        <end position="128"/>
    </location>
</feature>
<feature type="transmembrane region" description="Helical" evidence="7">
    <location>
        <begin position="6"/>
        <end position="21"/>
    </location>
</feature>
<dbReference type="GO" id="GO:0005886">
    <property type="term" value="C:plasma membrane"/>
    <property type="evidence" value="ECO:0007669"/>
    <property type="project" value="UniProtKB-SubCell"/>
</dbReference>
<dbReference type="AlphaFoldDB" id="A0A1M5TMT1"/>
<feature type="transmembrane region" description="Helical" evidence="7">
    <location>
        <begin position="140"/>
        <end position="159"/>
    </location>
</feature>
<keyword evidence="4 7" id="KW-0812">Transmembrane</keyword>
<evidence type="ECO:0000256" key="7">
    <source>
        <dbReference type="SAM" id="Phobius"/>
    </source>
</evidence>
<proteinExistence type="inferred from homology"/>
<evidence type="ECO:0000256" key="2">
    <source>
        <dbReference type="ARBA" id="ARBA00006386"/>
    </source>
</evidence>